<protein>
    <submittedName>
        <fullName evidence="1">Uncharacterized protein</fullName>
    </submittedName>
</protein>
<dbReference type="OrthoDB" id="9894368at2"/>
<organism evidence="1 2">
    <name type="scientific">Gandjariella thermophila</name>
    <dbReference type="NCBI Taxonomy" id="1931992"/>
    <lineage>
        <taxon>Bacteria</taxon>
        <taxon>Bacillati</taxon>
        <taxon>Actinomycetota</taxon>
        <taxon>Actinomycetes</taxon>
        <taxon>Pseudonocardiales</taxon>
        <taxon>Pseudonocardiaceae</taxon>
        <taxon>Gandjariella</taxon>
    </lineage>
</organism>
<accession>A0A4D4JB91</accession>
<evidence type="ECO:0000313" key="2">
    <source>
        <dbReference type="Proteomes" id="UP000298860"/>
    </source>
</evidence>
<evidence type="ECO:0000313" key="1">
    <source>
        <dbReference type="EMBL" id="GDY31103.1"/>
    </source>
</evidence>
<keyword evidence="2" id="KW-1185">Reference proteome</keyword>
<comment type="caution">
    <text evidence="1">The sequence shown here is derived from an EMBL/GenBank/DDBJ whole genome shotgun (WGS) entry which is preliminary data.</text>
</comment>
<name>A0A4D4JB91_9PSEU</name>
<dbReference type="EMBL" id="BJFL01000011">
    <property type="protein sequence ID" value="GDY31103.1"/>
    <property type="molecule type" value="Genomic_DNA"/>
</dbReference>
<sequence>MEARDLVAALKRLQPVDSLATDLLNVREQAKKCGLLIFPAAPENPKNEVHIGPEDMDWPDFVDYAVRLQAGLLYVDATIFHAEEALAETEEEGSAVRKALARFEGFTDTLSLMFVHGGAWHHWSTLAGFAQLLARAADEAEFGYGGETKLAPDEADRITAELLSDPEFRAARSFAAMHRVLQARHPRIAERDWPGSPVRIVVMDAVRSVFRDRRDHEQRLRQQLPALAEELATSNQFLATASDAMRKEVAGDFLTGKADGHPMPTALRNELAVLAYRASRRNS</sequence>
<dbReference type="RefSeq" id="WP_137814186.1">
    <property type="nucleotide sequence ID" value="NZ_BJFL01000011.1"/>
</dbReference>
<gene>
    <name evidence="1" type="ORF">GTS_27360</name>
</gene>
<proteinExistence type="predicted"/>
<dbReference type="AlphaFoldDB" id="A0A4D4JB91"/>
<reference evidence="2" key="1">
    <citation type="submission" date="2019-04" db="EMBL/GenBank/DDBJ databases">
        <title>Draft genome sequence of Pseudonocardiaceae bacterium SL3-2-4.</title>
        <authorList>
            <person name="Ningsih F."/>
            <person name="Yokota A."/>
            <person name="Sakai Y."/>
            <person name="Nanatani K."/>
            <person name="Yabe S."/>
            <person name="Oetari A."/>
            <person name="Sjamsuridzal W."/>
        </authorList>
    </citation>
    <scope>NUCLEOTIDE SEQUENCE [LARGE SCALE GENOMIC DNA]</scope>
    <source>
        <strain evidence="2">SL3-2-4</strain>
    </source>
</reference>
<dbReference type="Proteomes" id="UP000298860">
    <property type="component" value="Unassembled WGS sequence"/>
</dbReference>